<feature type="domain" description="Aprataxin C2HE/C2H2/C2HC zinc finger" evidence="2">
    <location>
        <begin position="146"/>
        <end position="216"/>
    </location>
</feature>
<evidence type="ECO:0000313" key="4">
    <source>
        <dbReference type="Proteomes" id="UP000663841"/>
    </source>
</evidence>
<dbReference type="SUPFAM" id="SSF54197">
    <property type="entry name" value="HIT-like"/>
    <property type="match status" value="1"/>
</dbReference>
<dbReference type="GO" id="GO:0000012">
    <property type="term" value="P:single strand break repair"/>
    <property type="evidence" value="ECO:0007669"/>
    <property type="project" value="TreeGrafter"/>
</dbReference>
<dbReference type="InterPro" id="IPR036265">
    <property type="entry name" value="HIT-like_sf"/>
</dbReference>
<organism evidence="3 4">
    <name type="scientific">Rhizoctonia solani</name>
    <dbReference type="NCBI Taxonomy" id="456999"/>
    <lineage>
        <taxon>Eukaryota</taxon>
        <taxon>Fungi</taxon>
        <taxon>Dikarya</taxon>
        <taxon>Basidiomycota</taxon>
        <taxon>Agaricomycotina</taxon>
        <taxon>Agaricomycetes</taxon>
        <taxon>Cantharellales</taxon>
        <taxon>Ceratobasidiaceae</taxon>
        <taxon>Rhizoctonia</taxon>
    </lineage>
</organism>
<evidence type="ECO:0000256" key="1">
    <source>
        <dbReference type="SAM" id="MobiDB-lite"/>
    </source>
</evidence>
<dbReference type="GO" id="GO:0033699">
    <property type="term" value="F:DNA 5'-adenosine monophosphate hydrolase activity"/>
    <property type="evidence" value="ECO:0007669"/>
    <property type="project" value="TreeGrafter"/>
</dbReference>
<accession>A0A8H2XC09</accession>
<protein>
    <recommendedName>
        <fullName evidence="2">Aprataxin C2HE/C2H2/C2HC zinc finger domain-containing protein</fullName>
    </recommendedName>
</protein>
<dbReference type="GO" id="GO:0005634">
    <property type="term" value="C:nucleus"/>
    <property type="evidence" value="ECO:0007669"/>
    <property type="project" value="TreeGrafter"/>
</dbReference>
<dbReference type="PANTHER" id="PTHR12486:SF4">
    <property type="entry name" value="APRATAXIN"/>
    <property type="match status" value="1"/>
</dbReference>
<dbReference type="Proteomes" id="UP000663841">
    <property type="component" value="Unassembled WGS sequence"/>
</dbReference>
<feature type="region of interest" description="Disordered" evidence="1">
    <location>
        <begin position="214"/>
        <end position="249"/>
    </location>
</feature>
<dbReference type="AlphaFoldDB" id="A0A8H2XC09"/>
<evidence type="ECO:0000313" key="3">
    <source>
        <dbReference type="EMBL" id="CAE6419868.1"/>
    </source>
</evidence>
<name>A0A8H2XC09_9AGAM</name>
<feature type="compositionally biased region" description="Basic and acidic residues" evidence="1">
    <location>
        <begin position="214"/>
        <end position="228"/>
    </location>
</feature>
<evidence type="ECO:0000259" key="2">
    <source>
        <dbReference type="Pfam" id="PF16278"/>
    </source>
</evidence>
<sequence length="262" mass="30199">MSFRSALRNYVLSKSEDLGSDVLLSESEYCITIFDKFPKAMFHFLILPKLSKTITANVTTNLSTFLRWDKQIALEYLQHMKHDAEAAKSMIEDEMVKQHGFKWDVFIGFHAVPSMDHVHLHVLSSDLCSPALKKKQHYNSFRPDLGFFLHLEDVLMWFDFPTATPFSNGSTFESKAVIPARKYEPLLKKDLECFKCRETCKTIPQLKAHLQKEWDEEQKIGRQESSRDKRSRTKSPGANRSVGILDVRDHNDAESQTIVAVD</sequence>
<reference evidence="3" key="1">
    <citation type="submission" date="2021-01" db="EMBL/GenBank/DDBJ databases">
        <authorList>
            <person name="Kaushik A."/>
        </authorList>
    </citation>
    <scope>NUCLEOTIDE SEQUENCE</scope>
    <source>
        <strain evidence="3">AG3-T5</strain>
    </source>
</reference>
<dbReference type="GO" id="GO:0030983">
    <property type="term" value="F:mismatched DNA binding"/>
    <property type="evidence" value="ECO:0007669"/>
    <property type="project" value="TreeGrafter"/>
</dbReference>
<dbReference type="EMBL" id="CAJMWW010000074">
    <property type="protein sequence ID" value="CAE6419868.1"/>
    <property type="molecule type" value="Genomic_DNA"/>
</dbReference>
<dbReference type="Pfam" id="PF11969">
    <property type="entry name" value="DcpS_C"/>
    <property type="match status" value="1"/>
</dbReference>
<dbReference type="PANTHER" id="PTHR12486">
    <property type="entry name" value="APRATAXIN-RELATED"/>
    <property type="match status" value="1"/>
</dbReference>
<gene>
    <name evidence="3" type="ORF">RDB_LOCUS42466</name>
</gene>
<comment type="caution">
    <text evidence="3">The sequence shown here is derived from an EMBL/GenBank/DDBJ whole genome shotgun (WGS) entry which is preliminary data.</text>
</comment>
<dbReference type="Gene3D" id="3.30.428.10">
    <property type="entry name" value="HIT-like"/>
    <property type="match status" value="1"/>
</dbReference>
<dbReference type="InterPro" id="IPR032566">
    <property type="entry name" value="Znf-C2HE"/>
</dbReference>
<dbReference type="GO" id="GO:1990165">
    <property type="term" value="F:single-strand break-containing DNA binding"/>
    <property type="evidence" value="ECO:0007669"/>
    <property type="project" value="TreeGrafter"/>
</dbReference>
<dbReference type="Pfam" id="PF16278">
    <property type="entry name" value="zf-C2HE"/>
    <property type="match status" value="1"/>
</dbReference>
<dbReference type="GO" id="GO:0003697">
    <property type="term" value="F:single-stranded DNA binding"/>
    <property type="evidence" value="ECO:0007669"/>
    <property type="project" value="TreeGrafter"/>
</dbReference>
<proteinExistence type="predicted"/>
<dbReference type="GO" id="GO:0003725">
    <property type="term" value="F:double-stranded RNA binding"/>
    <property type="evidence" value="ECO:0007669"/>
    <property type="project" value="TreeGrafter"/>
</dbReference>